<accession>G8XT64</accession>
<gene>
    <name evidence="2" type="primary">RL11B</name>
</gene>
<organismHost>
    <name type="scientific">Macaca</name>
    <name type="common">macaques</name>
    <dbReference type="NCBI Taxonomy" id="9539"/>
</organismHost>
<keyword evidence="1" id="KW-0812">Transmembrane</keyword>
<feature type="transmembrane region" description="Helical" evidence="1">
    <location>
        <begin position="181"/>
        <end position="203"/>
    </location>
</feature>
<dbReference type="OrthoDB" id="41433at10239"/>
<evidence type="ECO:0000256" key="1">
    <source>
        <dbReference type="SAM" id="Phobius"/>
    </source>
</evidence>
<sequence>MIHKYKNVLHYLYVMYSLYLDTTHTTALQQFWVPVGGRVTLMDYNTNHYKTKTWYFYYYQCYSASQSQNGFCKLCEVLYPKTSHVNHKLFYGYTNIFNYTCNTTTLHIYNITTQTPTTYKLVKEYYQQTQKTTYYHLNITSTTTKTTRITQTTPITNTLRYTYSFTLLPTKGPLKASSSIYTIPIIATGVLGVICAGFGYLYYHKRKTM</sequence>
<evidence type="ECO:0000313" key="3">
    <source>
        <dbReference type="Proteomes" id="UP000116555"/>
    </source>
</evidence>
<dbReference type="KEGG" id="vg:25026412"/>
<reference evidence="2 3" key="1">
    <citation type="submission" date="2011-12" db="EMBL/GenBank/DDBJ databases">
        <title>Comparative genomics of primate cytomegaloviruses.</title>
        <authorList>
            <person name="Davison A.J."/>
            <person name="Holton M."/>
            <person name="Dolan A."/>
            <person name="Dargan D.J."/>
            <person name="Gatherer D."/>
            <person name="Hayward G.S."/>
        </authorList>
    </citation>
    <scope>NUCLEOTIDE SEQUENCE [LARGE SCALE GENOMIC DNA]</scope>
    <source>
        <strain evidence="2">2715</strain>
    </source>
</reference>
<name>G8XT64_SCMVC</name>
<keyword evidence="3" id="KW-1185">Reference proteome</keyword>
<dbReference type="RefSeq" id="YP_004935968.1">
    <property type="nucleotide sequence ID" value="NC_012783.2"/>
</dbReference>
<dbReference type="Proteomes" id="UP000116555">
    <property type="component" value="Segment"/>
</dbReference>
<dbReference type="GeneID" id="25026412"/>
<evidence type="ECO:0000313" key="2">
    <source>
        <dbReference type="EMBL" id="AEV80356.1"/>
    </source>
</evidence>
<keyword evidence="1" id="KW-0472">Membrane</keyword>
<dbReference type="EMBL" id="FJ483968">
    <property type="protein sequence ID" value="AEV80356.1"/>
    <property type="molecule type" value="Genomic_DNA"/>
</dbReference>
<organism evidence="2 3">
    <name type="scientific">Simian cytomegalovirus (strain Colburn)</name>
    <dbReference type="NCBI Taxonomy" id="50292"/>
    <lineage>
        <taxon>Viruses</taxon>
        <taxon>Duplodnaviria</taxon>
        <taxon>Heunggongvirae</taxon>
        <taxon>Peploviricota</taxon>
        <taxon>Herviviricetes</taxon>
        <taxon>Herpesvirales</taxon>
        <taxon>Orthoherpesviridae</taxon>
        <taxon>Betaherpesvirinae</taxon>
        <taxon>Cytomegalovirus</taxon>
        <taxon>Cytomegalovirus cercopithecinebeta5</taxon>
    </lineage>
</organism>
<proteinExistence type="predicted"/>
<keyword evidence="1" id="KW-1133">Transmembrane helix</keyword>
<protein>
    <submittedName>
        <fullName evidence="2">Membrane protein RL11B</fullName>
    </submittedName>
</protein>